<evidence type="ECO:0000256" key="2">
    <source>
        <dbReference type="ARBA" id="ARBA00022777"/>
    </source>
</evidence>
<keyword evidence="1" id="KW-0808">Transferase</keyword>
<evidence type="ECO:0000313" key="5">
    <source>
        <dbReference type="Proteomes" id="UP000050509"/>
    </source>
</evidence>
<dbReference type="EMBL" id="LJCR01000382">
    <property type="protein sequence ID" value="KPV52956.1"/>
    <property type="molecule type" value="Genomic_DNA"/>
</dbReference>
<dbReference type="PATRIC" id="fig|186479.3.peg.7893"/>
<reference evidence="4 5" key="1">
    <citation type="submission" date="2015-09" db="EMBL/GenBank/DDBJ databases">
        <title>Draft genome sequence of Kouleothrix aurantiaca JCM 19913.</title>
        <authorList>
            <person name="Hemp J."/>
        </authorList>
    </citation>
    <scope>NUCLEOTIDE SEQUENCE [LARGE SCALE GENOMIC DNA]</scope>
    <source>
        <strain evidence="4 5">COM-B</strain>
    </source>
</reference>
<accession>A0A0P9D1Y5</accession>
<keyword evidence="2 4" id="KW-0418">Kinase</keyword>
<sequence>ACTVPHAGKPGFELGEDEMEVGIGIHGEPGRRKEKLASAAEIAAMLAGPIVDDLPFAKGDNVLAFVNGMGGTPQIELYIMYNELAKILGERGITITRNLIGSYITSLEMAGCSFTLLKLDDELTALWDAPVNTPALRWGE</sequence>
<gene>
    <name evidence="4" type="ORF">SE17_12395</name>
</gene>
<organism evidence="4 5">
    <name type="scientific">Kouleothrix aurantiaca</name>
    <dbReference type="NCBI Taxonomy" id="186479"/>
    <lineage>
        <taxon>Bacteria</taxon>
        <taxon>Bacillati</taxon>
        <taxon>Chloroflexota</taxon>
        <taxon>Chloroflexia</taxon>
        <taxon>Chloroflexales</taxon>
        <taxon>Roseiflexineae</taxon>
        <taxon>Roseiflexaceae</taxon>
        <taxon>Kouleothrix</taxon>
    </lineage>
</organism>
<protein>
    <submittedName>
        <fullName evidence="4">Dihydroxyacetone kinase</fullName>
    </submittedName>
</protein>
<dbReference type="GO" id="GO:0019563">
    <property type="term" value="P:glycerol catabolic process"/>
    <property type="evidence" value="ECO:0007669"/>
    <property type="project" value="TreeGrafter"/>
</dbReference>
<evidence type="ECO:0000256" key="1">
    <source>
        <dbReference type="ARBA" id="ARBA00022679"/>
    </source>
</evidence>
<dbReference type="GO" id="GO:0004371">
    <property type="term" value="F:glycerone kinase activity"/>
    <property type="evidence" value="ECO:0007669"/>
    <property type="project" value="InterPro"/>
</dbReference>
<keyword evidence="5" id="KW-1185">Reference proteome</keyword>
<dbReference type="InterPro" id="IPR004006">
    <property type="entry name" value="DhaK_dom"/>
</dbReference>
<dbReference type="PROSITE" id="PS51481">
    <property type="entry name" value="DHAK"/>
    <property type="match status" value="1"/>
</dbReference>
<dbReference type="Gene3D" id="3.30.1180.20">
    <property type="entry name" value="Dihydroxyacetone kinase, domain 2"/>
    <property type="match status" value="1"/>
</dbReference>
<dbReference type="FunFam" id="3.30.1180.20:FF:000002">
    <property type="entry name" value="Dihydroxyacetone kinase subunit DhaK"/>
    <property type="match status" value="1"/>
</dbReference>
<dbReference type="Proteomes" id="UP000050509">
    <property type="component" value="Unassembled WGS sequence"/>
</dbReference>
<name>A0A0P9D1Y5_9CHLR</name>
<feature type="non-terminal residue" evidence="4">
    <location>
        <position position="1"/>
    </location>
</feature>
<dbReference type="AlphaFoldDB" id="A0A0P9D1Y5"/>
<dbReference type="SUPFAM" id="SSF82549">
    <property type="entry name" value="DAK1/DegV-like"/>
    <property type="match status" value="1"/>
</dbReference>
<dbReference type="GO" id="GO:0005829">
    <property type="term" value="C:cytosol"/>
    <property type="evidence" value="ECO:0007669"/>
    <property type="project" value="TreeGrafter"/>
</dbReference>
<dbReference type="PANTHER" id="PTHR28629:SF4">
    <property type="entry name" value="TRIOKINASE_FMN CYCLASE"/>
    <property type="match status" value="1"/>
</dbReference>
<evidence type="ECO:0000259" key="3">
    <source>
        <dbReference type="PROSITE" id="PS51481"/>
    </source>
</evidence>
<proteinExistence type="predicted"/>
<dbReference type="InterPro" id="IPR050861">
    <property type="entry name" value="Dihydroxyacetone_Kinase"/>
</dbReference>
<feature type="domain" description="DhaK" evidence="3">
    <location>
        <begin position="1"/>
        <end position="138"/>
    </location>
</feature>
<comment type="caution">
    <text evidence="4">The sequence shown here is derived from an EMBL/GenBank/DDBJ whole genome shotgun (WGS) entry which is preliminary data.</text>
</comment>
<dbReference type="Pfam" id="PF02733">
    <property type="entry name" value="Dak1"/>
    <property type="match status" value="1"/>
</dbReference>
<dbReference type="PANTHER" id="PTHR28629">
    <property type="entry name" value="TRIOKINASE/FMN CYCLASE"/>
    <property type="match status" value="1"/>
</dbReference>
<evidence type="ECO:0000313" key="4">
    <source>
        <dbReference type="EMBL" id="KPV52956.1"/>
    </source>
</evidence>